<organism evidence="3 4">
    <name type="scientific">Limulus polyphemus</name>
    <name type="common">Atlantic horseshoe crab</name>
    <dbReference type="NCBI Taxonomy" id="6850"/>
    <lineage>
        <taxon>Eukaryota</taxon>
        <taxon>Metazoa</taxon>
        <taxon>Ecdysozoa</taxon>
        <taxon>Arthropoda</taxon>
        <taxon>Chelicerata</taxon>
        <taxon>Merostomata</taxon>
        <taxon>Xiphosura</taxon>
        <taxon>Limulidae</taxon>
        <taxon>Limulus</taxon>
    </lineage>
</organism>
<evidence type="ECO:0000313" key="4">
    <source>
        <dbReference type="RefSeq" id="XP_022255854.1"/>
    </source>
</evidence>
<reference evidence="4" key="1">
    <citation type="submission" date="2025-08" db="UniProtKB">
        <authorList>
            <consortium name="RefSeq"/>
        </authorList>
    </citation>
    <scope>IDENTIFICATION</scope>
    <source>
        <tissue evidence="4">Muscle</tissue>
    </source>
</reference>
<evidence type="ECO:0000256" key="2">
    <source>
        <dbReference type="SAM" id="MobiDB-lite"/>
    </source>
</evidence>
<feature type="coiled-coil region" evidence="1">
    <location>
        <begin position="302"/>
        <end position="369"/>
    </location>
</feature>
<accession>A0ABM1TIZ8</accession>
<feature type="compositionally biased region" description="Polar residues" evidence="2">
    <location>
        <begin position="265"/>
        <end position="284"/>
    </location>
</feature>
<name>A0ABM1TIZ8_LIMPO</name>
<feature type="compositionally biased region" description="Low complexity" evidence="2">
    <location>
        <begin position="110"/>
        <end position="127"/>
    </location>
</feature>
<sequence>MKLMKWVELRFGRSRRKDKKGKPQDPSEGIKEYSGCLTLTNEVYPEFRYLDNVLPCVLPSRSCLTPQPPIKKKPLNIRTSFLDLAVLPDTNSPRQRPRIRTNPWLPSRGSISSSTSSSSTSSSTSESLENSYDPVVKPSGPWTLLPFCPSGRDFSPLPAIRRIRLLEWNKSDDNQLSCSPKFTREEQFRLQQIVTSKTRDSTFDSTSNFETESNTKQTLEKLARLRATDSYNKQEVLEIDEAFSEDYQLSEDGDSSPTPIPKVATSPQADSACGSCSTTPLSETAQDHVEGSECGESLDEKIASLKEQRLQMTTKMAAARQDDEQRQEEVVRLQQELLDYRRIILLRTLQGLQNRLEQQGERLDRAYSATREMKMNYT</sequence>
<keyword evidence="1" id="KW-0175">Coiled coil</keyword>
<gene>
    <name evidence="4" type="primary">LOC111088900</name>
</gene>
<feature type="region of interest" description="Disordered" evidence="2">
    <location>
        <begin position="247"/>
        <end position="295"/>
    </location>
</feature>
<dbReference type="RefSeq" id="XP_022255854.1">
    <property type="nucleotide sequence ID" value="XM_022400146.1"/>
</dbReference>
<evidence type="ECO:0000256" key="1">
    <source>
        <dbReference type="SAM" id="Coils"/>
    </source>
</evidence>
<proteinExistence type="predicted"/>
<protein>
    <submittedName>
        <fullName evidence="4">Uncharacterized protein LOC111088900</fullName>
    </submittedName>
</protein>
<dbReference type="Proteomes" id="UP000694941">
    <property type="component" value="Unplaced"/>
</dbReference>
<keyword evidence="3" id="KW-1185">Reference proteome</keyword>
<feature type="region of interest" description="Disordered" evidence="2">
    <location>
        <begin position="88"/>
        <end position="134"/>
    </location>
</feature>
<evidence type="ECO:0000313" key="3">
    <source>
        <dbReference type="Proteomes" id="UP000694941"/>
    </source>
</evidence>
<dbReference type="GeneID" id="111088900"/>